<dbReference type="Gene3D" id="1.10.600.10">
    <property type="entry name" value="Farnesyl Diphosphate Synthase"/>
    <property type="match status" value="1"/>
</dbReference>
<evidence type="ECO:0000256" key="1">
    <source>
        <dbReference type="ARBA" id="ARBA00001946"/>
    </source>
</evidence>
<dbReference type="SFLD" id="SFLDG01017">
    <property type="entry name" value="Polyprenyl_Transferase_Like"/>
    <property type="match status" value="1"/>
</dbReference>
<keyword evidence="3 7" id="KW-0808">Transferase</keyword>
<evidence type="ECO:0000256" key="7">
    <source>
        <dbReference type="RuleBase" id="RU004466"/>
    </source>
</evidence>
<proteinExistence type="inferred from homology"/>
<dbReference type="EMBL" id="JAPFPW010000022">
    <property type="protein sequence ID" value="MCW7755116.1"/>
    <property type="molecule type" value="Genomic_DNA"/>
</dbReference>
<keyword evidence="9" id="KW-1185">Reference proteome</keyword>
<sequence>MNPDLATYLAQCHQWMEDALKECLVRMSSPSPRLQAAMFHSLMAGGKRLRPVLCMAAAETILENRLDAMEMCREVACSLELIHTYSLIHDDLPAMDNDDLRRGIPTCHRAFDEGTAILAGDALLTFAFECMASSKHKHKNPGLLIEIIGEIARSAGPRGMVAGQMLDLASEGRKIEREELETLHKLKTAALIEVSVKSGALLAGASPRQMQSLSLYGSLLGLAFQVTDDLLDVTGDPLEMGKAAGSDAQSQKATYPSLLGLEATQSLASELILGALDSLKDFGTGADSLRLLASYVLERRK</sequence>
<evidence type="ECO:0000256" key="5">
    <source>
        <dbReference type="ARBA" id="ARBA00022842"/>
    </source>
</evidence>
<dbReference type="InterPro" id="IPR033749">
    <property type="entry name" value="Polyprenyl_synt_CS"/>
</dbReference>
<gene>
    <name evidence="8" type="ORF">OOT00_14100</name>
</gene>
<dbReference type="PROSITE" id="PS00723">
    <property type="entry name" value="POLYPRENYL_SYNTHASE_1"/>
    <property type="match status" value="1"/>
</dbReference>
<keyword evidence="6" id="KW-0414">Isoprene biosynthesis</keyword>
<evidence type="ECO:0000313" key="9">
    <source>
        <dbReference type="Proteomes" id="UP001209681"/>
    </source>
</evidence>
<evidence type="ECO:0000313" key="8">
    <source>
        <dbReference type="EMBL" id="MCW7755116.1"/>
    </source>
</evidence>
<dbReference type="SUPFAM" id="SSF48576">
    <property type="entry name" value="Terpenoid synthases"/>
    <property type="match status" value="1"/>
</dbReference>
<keyword evidence="5" id="KW-0460">Magnesium</keyword>
<name>A0ABT3ND42_9BACT</name>
<dbReference type="PANTHER" id="PTHR43281">
    <property type="entry name" value="FARNESYL DIPHOSPHATE SYNTHASE"/>
    <property type="match status" value="1"/>
</dbReference>
<organism evidence="8 9">
    <name type="scientific">Desulfobotulus pelophilus</name>
    <dbReference type="NCBI Taxonomy" id="2823377"/>
    <lineage>
        <taxon>Bacteria</taxon>
        <taxon>Pseudomonadati</taxon>
        <taxon>Thermodesulfobacteriota</taxon>
        <taxon>Desulfobacteria</taxon>
        <taxon>Desulfobacterales</taxon>
        <taxon>Desulfobacteraceae</taxon>
        <taxon>Desulfobotulus</taxon>
    </lineage>
</organism>
<accession>A0ABT3ND42</accession>
<evidence type="ECO:0000256" key="3">
    <source>
        <dbReference type="ARBA" id="ARBA00022679"/>
    </source>
</evidence>
<dbReference type="RefSeq" id="WP_265426036.1">
    <property type="nucleotide sequence ID" value="NZ_JAPFPW010000022.1"/>
</dbReference>
<dbReference type="PANTHER" id="PTHR43281:SF1">
    <property type="entry name" value="FARNESYL DIPHOSPHATE SYNTHASE"/>
    <property type="match status" value="1"/>
</dbReference>
<comment type="caution">
    <text evidence="8">The sequence shown here is derived from an EMBL/GenBank/DDBJ whole genome shotgun (WGS) entry which is preliminary data.</text>
</comment>
<comment type="similarity">
    <text evidence="2 7">Belongs to the FPP/GGPP synthase family.</text>
</comment>
<dbReference type="InterPro" id="IPR008949">
    <property type="entry name" value="Isoprenoid_synthase_dom_sf"/>
</dbReference>
<dbReference type="CDD" id="cd00685">
    <property type="entry name" value="Trans_IPPS_HT"/>
    <property type="match status" value="1"/>
</dbReference>
<dbReference type="InterPro" id="IPR000092">
    <property type="entry name" value="Polyprenyl_synt"/>
</dbReference>
<dbReference type="NCBIfam" id="NF045485">
    <property type="entry name" value="FPPsyn"/>
    <property type="match status" value="1"/>
</dbReference>
<dbReference type="InterPro" id="IPR053378">
    <property type="entry name" value="Prenyl_diphosphate_synthase"/>
</dbReference>
<dbReference type="Pfam" id="PF00348">
    <property type="entry name" value="polyprenyl_synt"/>
    <property type="match status" value="1"/>
</dbReference>
<dbReference type="SFLD" id="SFLDS00005">
    <property type="entry name" value="Isoprenoid_Synthase_Type_I"/>
    <property type="match status" value="1"/>
</dbReference>
<dbReference type="Proteomes" id="UP001209681">
    <property type="component" value="Unassembled WGS sequence"/>
</dbReference>
<evidence type="ECO:0000256" key="4">
    <source>
        <dbReference type="ARBA" id="ARBA00022723"/>
    </source>
</evidence>
<protein>
    <submittedName>
        <fullName evidence="8">Polyprenyl synthetase family protein</fullName>
    </submittedName>
</protein>
<dbReference type="PROSITE" id="PS00444">
    <property type="entry name" value="POLYPRENYL_SYNTHASE_2"/>
    <property type="match status" value="1"/>
</dbReference>
<reference evidence="8 9" key="1">
    <citation type="submission" date="2022-11" db="EMBL/GenBank/DDBJ databases">
        <title>Desulfobotulus tamanensis H1 sp. nov. - anaerobic, alkaliphilic, sulphate reducing bacterium isolated from terrestrial mud volcano.</title>
        <authorList>
            <person name="Frolova A."/>
            <person name="Merkel A.Y."/>
            <person name="Slobodkin A.I."/>
        </authorList>
    </citation>
    <scope>NUCLEOTIDE SEQUENCE [LARGE SCALE GENOMIC DNA]</scope>
    <source>
        <strain evidence="8 9">H1</strain>
    </source>
</reference>
<evidence type="ECO:0000256" key="2">
    <source>
        <dbReference type="ARBA" id="ARBA00006706"/>
    </source>
</evidence>
<keyword evidence="4" id="KW-0479">Metal-binding</keyword>
<comment type="cofactor">
    <cofactor evidence="1">
        <name>Mg(2+)</name>
        <dbReference type="ChEBI" id="CHEBI:18420"/>
    </cofactor>
</comment>
<evidence type="ECO:0000256" key="6">
    <source>
        <dbReference type="ARBA" id="ARBA00023229"/>
    </source>
</evidence>